<protein>
    <recommendedName>
        <fullName evidence="4">MFS transporter</fullName>
    </recommendedName>
</protein>
<evidence type="ECO:0000313" key="2">
    <source>
        <dbReference type="EMBL" id="GAA5176139.1"/>
    </source>
</evidence>
<keyword evidence="1" id="KW-0472">Membrane</keyword>
<name>A0ABP9RFC3_9GAMM</name>
<sequence>MATFGYTGFLLGPAVIGGLTHFLTLPLALLVLVMTIAVIAVTSRLVFPPATGVRQSLSG</sequence>
<dbReference type="RefSeq" id="WP_031382752.1">
    <property type="nucleotide sequence ID" value="NZ_BAABKI010000020.1"/>
</dbReference>
<feature type="transmembrane region" description="Helical" evidence="1">
    <location>
        <begin position="27"/>
        <end position="47"/>
    </location>
</feature>
<comment type="caution">
    <text evidence="2">The sequence shown here is derived from an EMBL/GenBank/DDBJ whole genome shotgun (WGS) entry which is preliminary data.</text>
</comment>
<reference evidence="3" key="1">
    <citation type="journal article" date="2019" name="Int. J. Syst. Evol. Microbiol.">
        <title>The Global Catalogue of Microorganisms (GCM) 10K type strain sequencing project: providing services to taxonomists for standard genome sequencing and annotation.</title>
        <authorList>
            <consortium name="The Broad Institute Genomics Platform"/>
            <consortium name="The Broad Institute Genome Sequencing Center for Infectious Disease"/>
            <person name="Wu L."/>
            <person name="Ma J."/>
        </authorList>
    </citation>
    <scope>NUCLEOTIDE SEQUENCE [LARGE SCALE GENOMIC DNA]</scope>
    <source>
        <strain evidence="3">JCM 18472</strain>
    </source>
</reference>
<keyword evidence="3" id="KW-1185">Reference proteome</keyword>
<evidence type="ECO:0008006" key="4">
    <source>
        <dbReference type="Google" id="ProtNLM"/>
    </source>
</evidence>
<dbReference type="Proteomes" id="UP001500074">
    <property type="component" value="Unassembled WGS sequence"/>
</dbReference>
<evidence type="ECO:0000313" key="3">
    <source>
        <dbReference type="Proteomes" id="UP001500074"/>
    </source>
</evidence>
<organism evidence="2 3">
    <name type="scientific">Modicisalibacter zincidurans</name>
    <dbReference type="NCBI Taxonomy" id="1178777"/>
    <lineage>
        <taxon>Bacteria</taxon>
        <taxon>Pseudomonadati</taxon>
        <taxon>Pseudomonadota</taxon>
        <taxon>Gammaproteobacteria</taxon>
        <taxon>Oceanospirillales</taxon>
        <taxon>Halomonadaceae</taxon>
        <taxon>Modicisalibacter</taxon>
    </lineage>
</organism>
<gene>
    <name evidence="2" type="ORF">GCM10023342_21000</name>
</gene>
<keyword evidence="1" id="KW-1133">Transmembrane helix</keyword>
<evidence type="ECO:0000256" key="1">
    <source>
        <dbReference type="SAM" id="Phobius"/>
    </source>
</evidence>
<keyword evidence="1" id="KW-0812">Transmembrane</keyword>
<dbReference type="EMBL" id="BAABKI010000020">
    <property type="protein sequence ID" value="GAA5176139.1"/>
    <property type="molecule type" value="Genomic_DNA"/>
</dbReference>
<proteinExistence type="predicted"/>
<accession>A0ABP9RFC3</accession>